<dbReference type="GO" id="GO:0031097">
    <property type="term" value="C:medial cortex"/>
    <property type="evidence" value="ECO:0007669"/>
    <property type="project" value="TreeGrafter"/>
</dbReference>
<dbReference type="Pfam" id="PF00018">
    <property type="entry name" value="SH3_1"/>
    <property type="match status" value="1"/>
</dbReference>
<dbReference type="Proteomes" id="UP000077051">
    <property type="component" value="Unassembled WGS sequence"/>
</dbReference>
<dbReference type="OrthoDB" id="19092at2759"/>
<dbReference type="GO" id="GO:0006897">
    <property type="term" value="P:endocytosis"/>
    <property type="evidence" value="ECO:0007669"/>
    <property type="project" value="InterPro"/>
</dbReference>
<dbReference type="GO" id="GO:0043332">
    <property type="term" value="C:mating projection tip"/>
    <property type="evidence" value="ECO:0007669"/>
    <property type="project" value="TreeGrafter"/>
</dbReference>
<feature type="region of interest" description="Disordered" evidence="3">
    <location>
        <begin position="47"/>
        <end position="114"/>
    </location>
</feature>
<organism evidence="5 6">
    <name type="scientific">Mucor lusitanicus CBS 277.49</name>
    <dbReference type="NCBI Taxonomy" id="747725"/>
    <lineage>
        <taxon>Eukaryota</taxon>
        <taxon>Fungi</taxon>
        <taxon>Fungi incertae sedis</taxon>
        <taxon>Mucoromycota</taxon>
        <taxon>Mucoromycotina</taxon>
        <taxon>Mucoromycetes</taxon>
        <taxon>Mucorales</taxon>
        <taxon>Mucorineae</taxon>
        <taxon>Mucoraceae</taxon>
        <taxon>Mucor</taxon>
    </lineage>
</organism>
<dbReference type="PANTHER" id="PTHR47174">
    <property type="entry name" value="BRIDGING INTEGRATOR 3"/>
    <property type="match status" value="1"/>
</dbReference>
<dbReference type="FunFam" id="2.30.30.40:FF:000072">
    <property type="entry name" value="Unconventional Myosin IB"/>
    <property type="match status" value="1"/>
</dbReference>
<sequence length="334" mass="36081">MSEVNVANHVLESILKDLSFLKDNNFLPHQTYRDVVAMLPNRISTNQSNTAAADTAKPPLPTRKSTSSTTNSIASPAVQSREMPSLPKLPVRRTPDWQSPQPQPQQQQHRQAPQQLVGMTMPSVTKNILHSEPEKSTPPPPAYTQKPTTEPPSLATAEALYDYKGEDPSTDLSFRQGDIIEVTEYVNDDWWKGSVNGKSGIFPQNHVKKIPPPIKAKRPWVPPTAAKPSFSTSSNTSNTPPPQQHAAMTNTTMPYSYPPPPTAMYTPPPAQPPIQAYGQPAAVPVVASSSEQHGEGGGESKVKTMGSKFGKQVGTAAMWGFGATIGSQAANAIF</sequence>
<dbReference type="Gene3D" id="2.30.30.40">
    <property type="entry name" value="SH3 Domains"/>
    <property type="match status" value="1"/>
</dbReference>
<dbReference type="PANTHER" id="PTHR47174:SF1">
    <property type="entry name" value="REDUCED VIABILITY UPON STARVATION PROTEIN 167"/>
    <property type="match status" value="1"/>
</dbReference>
<dbReference type="SUPFAM" id="SSF50044">
    <property type="entry name" value="SH3-domain"/>
    <property type="match status" value="1"/>
</dbReference>
<dbReference type="SMART" id="SM00326">
    <property type="entry name" value="SH3"/>
    <property type="match status" value="1"/>
</dbReference>
<dbReference type="GO" id="GO:0097320">
    <property type="term" value="P:plasma membrane tubulation"/>
    <property type="evidence" value="ECO:0007669"/>
    <property type="project" value="TreeGrafter"/>
</dbReference>
<evidence type="ECO:0000313" key="6">
    <source>
        <dbReference type="Proteomes" id="UP000077051"/>
    </source>
</evidence>
<dbReference type="InterPro" id="IPR001452">
    <property type="entry name" value="SH3_domain"/>
</dbReference>
<feature type="region of interest" description="Disordered" evidence="3">
    <location>
        <begin position="203"/>
        <end position="253"/>
    </location>
</feature>
<dbReference type="PRINTS" id="PR00452">
    <property type="entry name" value="SH3DOMAIN"/>
</dbReference>
<feature type="compositionally biased region" description="Polar residues" evidence="3">
    <location>
        <begin position="63"/>
        <end position="78"/>
    </location>
</feature>
<protein>
    <recommendedName>
        <fullName evidence="4">SH3 domain-containing protein</fullName>
    </recommendedName>
</protein>
<evidence type="ECO:0000259" key="4">
    <source>
        <dbReference type="PROSITE" id="PS50002"/>
    </source>
</evidence>
<proteinExistence type="predicted"/>
<evidence type="ECO:0000256" key="2">
    <source>
        <dbReference type="PROSITE-ProRule" id="PRU00192"/>
    </source>
</evidence>
<keyword evidence="6" id="KW-1185">Reference proteome</keyword>
<feature type="compositionally biased region" description="Low complexity" evidence="3">
    <location>
        <begin position="98"/>
        <end position="114"/>
    </location>
</feature>
<dbReference type="VEuPathDB" id="FungiDB:MUCCIDRAFT_155191"/>
<gene>
    <name evidence="5" type="ORF">MUCCIDRAFT_155191</name>
</gene>
<dbReference type="EMBL" id="AMYB01000002">
    <property type="protein sequence ID" value="OAD05932.1"/>
    <property type="molecule type" value="Genomic_DNA"/>
</dbReference>
<dbReference type="GO" id="GO:0051666">
    <property type="term" value="P:actin cortical patch localization"/>
    <property type="evidence" value="ECO:0007669"/>
    <property type="project" value="InterPro"/>
</dbReference>
<feature type="compositionally biased region" description="Low complexity" evidence="3">
    <location>
        <begin position="228"/>
        <end position="238"/>
    </location>
</feature>
<keyword evidence="1 2" id="KW-0728">SH3 domain</keyword>
<dbReference type="STRING" id="747725.A0A162TNW7"/>
<reference evidence="5 6" key="1">
    <citation type="submission" date="2015-06" db="EMBL/GenBank/DDBJ databases">
        <title>Expansion of signal transduction pathways in fungi by whole-genome duplication.</title>
        <authorList>
            <consortium name="DOE Joint Genome Institute"/>
            <person name="Corrochano L.M."/>
            <person name="Kuo A."/>
            <person name="Marcet-Houben M."/>
            <person name="Polaino S."/>
            <person name="Salamov A."/>
            <person name="Villalobos J.M."/>
            <person name="Alvarez M.I."/>
            <person name="Avalos J."/>
            <person name="Benito E.P."/>
            <person name="Benoit I."/>
            <person name="Burger G."/>
            <person name="Camino L.P."/>
            <person name="Canovas D."/>
            <person name="Cerda-Olmedo E."/>
            <person name="Cheng J.-F."/>
            <person name="Dominguez A."/>
            <person name="Elias M."/>
            <person name="Eslava A.P."/>
            <person name="Glaser F."/>
            <person name="Grimwood J."/>
            <person name="Gutierrez G."/>
            <person name="Heitman J."/>
            <person name="Henrissat B."/>
            <person name="Iturriaga E.A."/>
            <person name="Lang B.F."/>
            <person name="Lavin J.L."/>
            <person name="Lee S."/>
            <person name="Li W."/>
            <person name="Lindquist E."/>
            <person name="Lopez-Garcia S."/>
            <person name="Luque E.M."/>
            <person name="Marcos A.T."/>
            <person name="Martin J."/>
            <person name="Mccluskey K."/>
            <person name="Medina H.R."/>
            <person name="Miralles-Duran A."/>
            <person name="Miyazaki A."/>
            <person name="Munoz-Torres E."/>
            <person name="Oguiza J.A."/>
            <person name="Ohm R."/>
            <person name="Olmedo M."/>
            <person name="Orejas M."/>
            <person name="Ortiz-Castellanos L."/>
            <person name="Pisabarro A.G."/>
            <person name="Rodriguez-Romero J."/>
            <person name="Ruiz-Herrera J."/>
            <person name="Ruiz-Vazquez R."/>
            <person name="Sanz C."/>
            <person name="Schackwitz W."/>
            <person name="Schmutz J."/>
            <person name="Shahriari M."/>
            <person name="Shelest E."/>
            <person name="Silva-Franco F."/>
            <person name="Soanes D."/>
            <person name="Syed K."/>
            <person name="Tagua V.G."/>
            <person name="Talbot N.J."/>
            <person name="Thon M."/>
            <person name="De Vries R.P."/>
            <person name="Wiebenga A."/>
            <person name="Yadav J.S."/>
            <person name="Braun E.L."/>
            <person name="Baker S."/>
            <person name="Garre V."/>
            <person name="Horwitz B."/>
            <person name="Torres-Martinez S."/>
            <person name="Idnurm A."/>
            <person name="Herrera-Estrella A."/>
            <person name="Gabaldon T."/>
            <person name="Grigoriev I.V."/>
        </authorList>
    </citation>
    <scope>NUCLEOTIDE SEQUENCE [LARGE SCALE GENOMIC DNA]</scope>
    <source>
        <strain evidence="5 6">CBS 277.49</strain>
    </source>
</reference>
<evidence type="ECO:0000256" key="3">
    <source>
        <dbReference type="SAM" id="MobiDB-lite"/>
    </source>
</evidence>
<evidence type="ECO:0000313" key="5">
    <source>
        <dbReference type="EMBL" id="OAD05932.1"/>
    </source>
</evidence>
<dbReference type="GO" id="GO:1990528">
    <property type="term" value="C:Rvs161p-Rvs167p complex"/>
    <property type="evidence" value="ECO:0007669"/>
    <property type="project" value="TreeGrafter"/>
</dbReference>
<dbReference type="GO" id="GO:0030479">
    <property type="term" value="C:actin cortical patch"/>
    <property type="evidence" value="ECO:0007669"/>
    <property type="project" value="TreeGrafter"/>
</dbReference>
<dbReference type="GO" id="GO:0008289">
    <property type="term" value="F:lipid binding"/>
    <property type="evidence" value="ECO:0007669"/>
    <property type="project" value="TreeGrafter"/>
</dbReference>
<feature type="region of interest" description="Disordered" evidence="3">
    <location>
        <begin position="130"/>
        <end position="152"/>
    </location>
</feature>
<feature type="domain" description="SH3" evidence="4">
    <location>
        <begin position="152"/>
        <end position="212"/>
    </location>
</feature>
<dbReference type="AlphaFoldDB" id="A0A162TNW7"/>
<comment type="caution">
    <text evidence="5">The sequence shown here is derived from an EMBL/GenBank/DDBJ whole genome shotgun (WGS) entry which is preliminary data.</text>
</comment>
<dbReference type="InterPro" id="IPR036028">
    <property type="entry name" value="SH3-like_dom_sf"/>
</dbReference>
<dbReference type="InterPro" id="IPR046982">
    <property type="entry name" value="BIN3/RVS161-like"/>
</dbReference>
<evidence type="ECO:0000256" key="1">
    <source>
        <dbReference type="ARBA" id="ARBA00022443"/>
    </source>
</evidence>
<accession>A0A162TNW7</accession>
<name>A0A162TNW7_MUCCL</name>
<dbReference type="PROSITE" id="PS50002">
    <property type="entry name" value="SH3"/>
    <property type="match status" value="1"/>
</dbReference>